<dbReference type="SUPFAM" id="SSF55120">
    <property type="entry name" value="Pseudouridine synthase"/>
    <property type="match status" value="1"/>
</dbReference>
<dbReference type="AlphaFoldDB" id="A0A1H7AAU1"/>
<dbReference type="PANTHER" id="PTHR21600">
    <property type="entry name" value="MITOCHONDRIAL RNA PSEUDOURIDINE SYNTHASE"/>
    <property type="match status" value="1"/>
</dbReference>
<keyword evidence="5" id="KW-1185">Reference proteome</keyword>
<sequence length="243" mass="28105">MAKRPFQIIYEDNHLLIVNKEPGILVQGDSTRDKPLLEMLKEYIKEEYNKPGAVFLGTVHRLDRPVSGLVVFAKTSKALERMNEIFRKRDVQKTYWAVVKNRPPEKKGKLVHWLIKDEQRNVTTAYDYEVPGSQRAELSYRLLGDVNKFNLLEITPVTGRPHQIRVQLASMGCPIRGDLKYGYPKANPDASINLHARRLFFEHPVKKEPIICKAGLPNDPFWEEFLPLDTEPIKAEHLGFLYE</sequence>
<keyword evidence="2" id="KW-0413">Isomerase</keyword>
<dbReference type="InterPro" id="IPR050188">
    <property type="entry name" value="RluA_PseudoU_synthase"/>
</dbReference>
<protein>
    <submittedName>
        <fullName evidence="4">23S rRNA pseudouridine1911/1915/1917 synthase</fullName>
    </submittedName>
</protein>
<evidence type="ECO:0000259" key="3">
    <source>
        <dbReference type="Pfam" id="PF00849"/>
    </source>
</evidence>
<evidence type="ECO:0000313" key="5">
    <source>
        <dbReference type="Proteomes" id="UP000199532"/>
    </source>
</evidence>
<dbReference type="EMBL" id="FNXY01000009">
    <property type="protein sequence ID" value="SEJ58135.1"/>
    <property type="molecule type" value="Genomic_DNA"/>
</dbReference>
<name>A0A1H7AAU1_9BACT</name>
<proteinExistence type="inferred from homology"/>
<dbReference type="Proteomes" id="UP000199532">
    <property type="component" value="Unassembled WGS sequence"/>
</dbReference>
<evidence type="ECO:0000256" key="2">
    <source>
        <dbReference type="ARBA" id="ARBA00023235"/>
    </source>
</evidence>
<dbReference type="GO" id="GO:0006396">
    <property type="term" value="P:RNA processing"/>
    <property type="evidence" value="ECO:0007669"/>
    <property type="project" value="UniProtKB-ARBA"/>
</dbReference>
<dbReference type="GO" id="GO:0140098">
    <property type="term" value="F:catalytic activity, acting on RNA"/>
    <property type="evidence" value="ECO:0007669"/>
    <property type="project" value="UniProtKB-ARBA"/>
</dbReference>
<dbReference type="PROSITE" id="PS01129">
    <property type="entry name" value="PSI_RLU"/>
    <property type="match status" value="1"/>
</dbReference>
<reference evidence="4 5" key="1">
    <citation type="submission" date="2016-10" db="EMBL/GenBank/DDBJ databases">
        <authorList>
            <person name="de Groot N.N."/>
        </authorList>
    </citation>
    <scope>NUCLEOTIDE SEQUENCE [LARGE SCALE GENOMIC DNA]</scope>
    <source>
        <strain evidence="4 5">DSM 19938</strain>
    </source>
</reference>
<dbReference type="STRING" id="408657.SAMN04487995_5438"/>
<dbReference type="GO" id="GO:0001522">
    <property type="term" value="P:pseudouridine synthesis"/>
    <property type="evidence" value="ECO:0007669"/>
    <property type="project" value="InterPro"/>
</dbReference>
<comment type="similarity">
    <text evidence="1">Belongs to the pseudouridine synthase RluA family.</text>
</comment>
<dbReference type="InterPro" id="IPR006145">
    <property type="entry name" value="PsdUridine_synth_RsuA/RluA"/>
</dbReference>
<dbReference type="GO" id="GO:0009982">
    <property type="term" value="F:pseudouridine synthase activity"/>
    <property type="evidence" value="ECO:0007669"/>
    <property type="project" value="InterPro"/>
</dbReference>
<dbReference type="InterPro" id="IPR006224">
    <property type="entry name" value="PsdUridine_synth_RluA-like_CS"/>
</dbReference>
<dbReference type="CDD" id="cd02869">
    <property type="entry name" value="PseudoU_synth_RluA_like"/>
    <property type="match status" value="1"/>
</dbReference>
<feature type="domain" description="Pseudouridine synthase RsuA/RluA-like" evidence="3">
    <location>
        <begin position="14"/>
        <end position="170"/>
    </location>
</feature>
<dbReference type="RefSeq" id="WP_090340855.1">
    <property type="nucleotide sequence ID" value="NZ_FNXY01000009.1"/>
</dbReference>
<dbReference type="InterPro" id="IPR020103">
    <property type="entry name" value="PsdUridine_synth_cat_dom_sf"/>
</dbReference>
<gene>
    <name evidence="4" type="ORF">SAMN04487995_5438</name>
</gene>
<dbReference type="OrthoDB" id="9807829at2"/>
<dbReference type="GO" id="GO:0003723">
    <property type="term" value="F:RNA binding"/>
    <property type="evidence" value="ECO:0007669"/>
    <property type="project" value="InterPro"/>
</dbReference>
<accession>A0A1H7AAU1</accession>
<organism evidence="4 5">
    <name type="scientific">Dyadobacter koreensis</name>
    <dbReference type="NCBI Taxonomy" id="408657"/>
    <lineage>
        <taxon>Bacteria</taxon>
        <taxon>Pseudomonadati</taxon>
        <taxon>Bacteroidota</taxon>
        <taxon>Cytophagia</taxon>
        <taxon>Cytophagales</taxon>
        <taxon>Spirosomataceae</taxon>
        <taxon>Dyadobacter</taxon>
    </lineage>
</organism>
<dbReference type="Pfam" id="PF00849">
    <property type="entry name" value="PseudoU_synth_2"/>
    <property type="match status" value="1"/>
</dbReference>
<evidence type="ECO:0000256" key="1">
    <source>
        <dbReference type="ARBA" id="ARBA00010876"/>
    </source>
</evidence>
<evidence type="ECO:0000313" key="4">
    <source>
        <dbReference type="EMBL" id="SEJ58135.1"/>
    </source>
</evidence>
<dbReference type="PANTHER" id="PTHR21600:SF83">
    <property type="entry name" value="PSEUDOURIDYLATE SYNTHASE RPUSD4, MITOCHONDRIAL"/>
    <property type="match status" value="1"/>
</dbReference>
<dbReference type="Gene3D" id="3.30.2350.10">
    <property type="entry name" value="Pseudouridine synthase"/>
    <property type="match status" value="1"/>
</dbReference>